<dbReference type="Proteomes" id="UP000184442">
    <property type="component" value="Unassembled WGS sequence"/>
</dbReference>
<keyword evidence="2" id="KW-1185">Reference proteome</keyword>
<dbReference type="EMBL" id="FQZS01000003">
    <property type="protein sequence ID" value="SHI46317.1"/>
    <property type="molecule type" value="Genomic_DNA"/>
</dbReference>
<name>A0A1M6BCA8_9FIRM</name>
<sequence length="63" mass="7439">MASFDVDKLEHVGTDGIVHMMRDNINALDEDEFKKWLDYHFMTYSNPTLIGYSLHNLYVCKKK</sequence>
<evidence type="ECO:0008006" key="3">
    <source>
        <dbReference type="Google" id="ProtNLM"/>
    </source>
</evidence>
<gene>
    <name evidence="1" type="ORF">SAMN02745176_00386</name>
</gene>
<evidence type="ECO:0000313" key="1">
    <source>
        <dbReference type="EMBL" id="SHI46317.1"/>
    </source>
</evidence>
<reference evidence="1 2" key="1">
    <citation type="submission" date="2016-11" db="EMBL/GenBank/DDBJ databases">
        <authorList>
            <person name="Jaros S."/>
            <person name="Januszkiewicz K."/>
            <person name="Wedrychowicz H."/>
        </authorList>
    </citation>
    <scope>NUCLEOTIDE SEQUENCE [LARGE SCALE GENOMIC DNA]</scope>
    <source>
        <strain evidence="1 2">DSM 19022</strain>
    </source>
</reference>
<organism evidence="1 2">
    <name type="scientific">Lutispora thermophila DSM 19022</name>
    <dbReference type="NCBI Taxonomy" id="1122184"/>
    <lineage>
        <taxon>Bacteria</taxon>
        <taxon>Bacillati</taxon>
        <taxon>Bacillota</taxon>
        <taxon>Clostridia</taxon>
        <taxon>Lutisporales</taxon>
        <taxon>Lutisporaceae</taxon>
        <taxon>Lutispora</taxon>
    </lineage>
</organism>
<proteinExistence type="predicted"/>
<accession>A0A1M6BCA8</accession>
<protein>
    <recommendedName>
        <fullName evidence="3">Methyltransferase domain-containing protein</fullName>
    </recommendedName>
</protein>
<dbReference type="STRING" id="1122184.SAMN02745176_00386"/>
<evidence type="ECO:0000313" key="2">
    <source>
        <dbReference type="Proteomes" id="UP000184442"/>
    </source>
</evidence>
<dbReference type="RefSeq" id="WP_073023920.1">
    <property type="nucleotide sequence ID" value="NZ_FQZS01000003.1"/>
</dbReference>
<dbReference type="AlphaFoldDB" id="A0A1M6BCA8"/>